<dbReference type="EC" id="2.3.1.-" evidence="4"/>
<dbReference type="OMA" id="LYSKVEI"/>
<keyword evidence="4" id="KW-0012">Acyltransferase</keyword>
<dbReference type="STRING" id="4577.A0A1D6Q1G1"/>
<dbReference type="InterPro" id="IPR045257">
    <property type="entry name" value="E2/Pdx1"/>
</dbReference>
<sequence>MTASSEFPKPSSPRFLRPSSLVCIPIYPTRTSQKPTLLLASASDIEHSSSMATAPAPLSLSASTLPARLRAGVVPAGTRWRQPRRGRMVVRAKIREIFMPALSSTMTEGKIVSWSAGEGDRVSKGDAVVVVESDKADMDVETFHDGIVAVVLVQAGESAPVGAPIALLAESEEEVPLALAKAQELSNGQPQQAPPAPTEDAAAAPPPLPAATTAPAPVAAGTKGITSPHAKKLAKQHRVDLAKITGTGPYGRITPADIEAAAGIKPKSEPTPAAAAAPPPVAAPSVGAVPQAAVLPPVPGATVVPFTTMQAAVSKNMVESLAVPAFRVGYPIVTDKLDELYEKVKPKGVTMTVLLAKAAAMALAQHPVVNSTCRDGKSFTYNSNINIAVAVAIDGGLITPVLQDADKLDIYLLSQNWKDLVKKARAKQLQPNDYNSGTFTLSNLGMFGVDRFDAILPPGQGAIMAVGASKPTVVADKDGFFSVKSKMLVNVTADHRIVYGADLAAFLQTFAKIIEDPESLTL</sequence>
<dbReference type="InParanoid" id="A0A1D6Q1G1"/>
<keyword evidence="6" id="KW-0670">Pyruvate</keyword>
<dbReference type="PANTHER" id="PTHR23151:SF83">
    <property type="entry name" value="DIHYDROLIPOYLLYSINE-RESIDUE ACETYLTRANSFERASE COMPONENT 4 OF PYRUVATE DEHYDROGENASE COMPLEX, CHLOROPLASTIC"/>
    <property type="match status" value="1"/>
</dbReference>
<dbReference type="SUPFAM" id="SSF52777">
    <property type="entry name" value="CoA-dependent acyltransferases"/>
    <property type="match status" value="1"/>
</dbReference>
<accession>A0A1D6Q1G1</accession>
<dbReference type="InterPro" id="IPR003016">
    <property type="entry name" value="2-oxoA_DH_lipoyl-BS"/>
</dbReference>
<dbReference type="SUPFAM" id="SSF51230">
    <property type="entry name" value="Single hybrid motif"/>
    <property type="match status" value="1"/>
</dbReference>
<dbReference type="InterPro" id="IPR001078">
    <property type="entry name" value="2-oxoacid_DH_actylTfrase"/>
</dbReference>
<dbReference type="FunCoup" id="A0A1D6Q1G1">
    <property type="interactions" value="1279"/>
</dbReference>
<dbReference type="Gene3D" id="3.30.559.10">
    <property type="entry name" value="Chloramphenicol acetyltransferase-like domain"/>
    <property type="match status" value="1"/>
</dbReference>
<dbReference type="InterPro" id="IPR011053">
    <property type="entry name" value="Single_hybrid_motif"/>
</dbReference>
<dbReference type="GO" id="GO:0006086">
    <property type="term" value="P:pyruvate decarboxylation to acetyl-CoA"/>
    <property type="evidence" value="ECO:0007669"/>
    <property type="project" value="InterPro"/>
</dbReference>
<evidence type="ECO:0000256" key="4">
    <source>
        <dbReference type="RuleBase" id="RU003423"/>
    </source>
</evidence>
<dbReference type="ExpressionAtlas" id="A0A1D6Q1G1">
    <property type="expression patterns" value="baseline and differential"/>
</dbReference>
<dbReference type="FunFam" id="2.40.50.100:FF:000010">
    <property type="entry name" value="Acetyltransferase component of pyruvate dehydrogenase complex"/>
    <property type="match status" value="1"/>
</dbReference>
<evidence type="ECO:0000313" key="6">
    <source>
        <dbReference type="EMBL" id="AQK52452.1"/>
    </source>
</evidence>
<keyword evidence="2 4" id="KW-0450">Lipoyl</keyword>
<dbReference type="Pfam" id="PF00198">
    <property type="entry name" value="2-oxoacid_dh"/>
    <property type="match status" value="1"/>
</dbReference>
<protein>
    <recommendedName>
        <fullName evidence="4">Dihydrolipoamide acetyltransferase component of pyruvate dehydrogenase complex</fullName>
        <ecNumber evidence="4">2.3.1.-</ecNumber>
    </recommendedName>
</protein>
<dbReference type="eggNOG" id="KOG0557">
    <property type="taxonomic scope" value="Eukaryota"/>
</dbReference>
<keyword evidence="4 6" id="KW-0808">Transferase</keyword>
<evidence type="ECO:0000256" key="1">
    <source>
        <dbReference type="ARBA" id="ARBA00007317"/>
    </source>
</evidence>
<dbReference type="PROSITE" id="PS50968">
    <property type="entry name" value="BIOTINYL_LIPOYL"/>
    <property type="match status" value="1"/>
</dbReference>
<dbReference type="SUPFAM" id="SSF47005">
    <property type="entry name" value="Peripheral subunit-binding domain of 2-oxo acid dehydrogenase complex"/>
    <property type="match status" value="1"/>
</dbReference>
<dbReference type="InterPro" id="IPR004167">
    <property type="entry name" value="PSBD"/>
</dbReference>
<dbReference type="Gene3D" id="2.40.50.100">
    <property type="match status" value="1"/>
</dbReference>
<keyword evidence="3" id="KW-0809">Transit peptide</keyword>
<dbReference type="Pfam" id="PF02817">
    <property type="entry name" value="E3_binding"/>
    <property type="match status" value="1"/>
</dbReference>
<dbReference type="SMR" id="A0A1D6Q1G1"/>
<evidence type="ECO:0000256" key="3">
    <source>
        <dbReference type="ARBA" id="ARBA00022946"/>
    </source>
</evidence>
<dbReference type="Pfam" id="PF00364">
    <property type="entry name" value="Biotin_lipoyl"/>
    <property type="match status" value="1"/>
</dbReference>
<dbReference type="Gene3D" id="4.10.320.10">
    <property type="entry name" value="E3-binding domain"/>
    <property type="match status" value="1"/>
</dbReference>
<name>A0A1D6Q1G1_MAIZE</name>
<gene>
    <name evidence="6" type="ORF">ZEAMMB73_Zm00001d050383</name>
</gene>
<comment type="cofactor">
    <cofactor evidence="4">
        <name>(R)-lipoate</name>
        <dbReference type="ChEBI" id="CHEBI:83088"/>
    </cofactor>
</comment>
<proteinExistence type="inferred from homology"/>
<dbReference type="InterPro" id="IPR036625">
    <property type="entry name" value="E3-bd_dom_sf"/>
</dbReference>
<evidence type="ECO:0000256" key="2">
    <source>
        <dbReference type="ARBA" id="ARBA00022823"/>
    </source>
</evidence>
<dbReference type="InterPro" id="IPR023213">
    <property type="entry name" value="CAT-like_dom_sf"/>
</dbReference>
<dbReference type="PROSITE" id="PS51826">
    <property type="entry name" value="PSBD"/>
    <property type="match status" value="1"/>
</dbReference>
<dbReference type="PROSITE" id="PS00189">
    <property type="entry name" value="LIPOYL"/>
    <property type="match status" value="1"/>
</dbReference>
<reference evidence="6" key="1">
    <citation type="submission" date="2015-12" db="EMBL/GenBank/DDBJ databases">
        <title>Update maize B73 reference genome by single molecule sequencing technologies.</title>
        <authorList>
            <consortium name="Maize Genome Sequencing Project"/>
            <person name="Ware D."/>
        </authorList>
    </citation>
    <scope>NUCLEOTIDE SEQUENCE</scope>
    <source>
        <tissue evidence="6">Seedling</tissue>
    </source>
</reference>
<dbReference type="InterPro" id="IPR000089">
    <property type="entry name" value="Biotin_lipoyl"/>
</dbReference>
<dbReference type="AlphaFoldDB" id="A0A1D6Q1G1"/>
<organism evidence="6">
    <name type="scientific">Zea mays</name>
    <name type="common">Maize</name>
    <dbReference type="NCBI Taxonomy" id="4577"/>
    <lineage>
        <taxon>Eukaryota</taxon>
        <taxon>Viridiplantae</taxon>
        <taxon>Streptophyta</taxon>
        <taxon>Embryophyta</taxon>
        <taxon>Tracheophyta</taxon>
        <taxon>Spermatophyta</taxon>
        <taxon>Magnoliopsida</taxon>
        <taxon>Liliopsida</taxon>
        <taxon>Poales</taxon>
        <taxon>Poaceae</taxon>
        <taxon>PACMAD clade</taxon>
        <taxon>Panicoideae</taxon>
        <taxon>Andropogonodae</taxon>
        <taxon>Andropogoneae</taxon>
        <taxon>Tripsacinae</taxon>
        <taxon>Zea</taxon>
    </lineage>
</organism>
<dbReference type="CDD" id="cd06849">
    <property type="entry name" value="lipoyl_domain"/>
    <property type="match status" value="1"/>
</dbReference>
<dbReference type="EMBL" id="CM000780">
    <property type="protein sequence ID" value="AQK52452.1"/>
    <property type="molecule type" value="Genomic_DNA"/>
</dbReference>
<dbReference type="GO" id="GO:0045254">
    <property type="term" value="C:pyruvate dehydrogenase complex"/>
    <property type="evidence" value="ECO:0007669"/>
    <property type="project" value="InterPro"/>
</dbReference>
<feature type="region of interest" description="Disordered" evidence="5">
    <location>
        <begin position="183"/>
        <end position="237"/>
    </location>
</feature>
<feature type="compositionally biased region" description="Low complexity" evidence="5">
    <location>
        <begin position="210"/>
        <end position="220"/>
    </location>
</feature>
<comment type="similarity">
    <text evidence="1 4">Belongs to the 2-oxoacid dehydrogenase family.</text>
</comment>
<evidence type="ECO:0000256" key="5">
    <source>
        <dbReference type="SAM" id="MobiDB-lite"/>
    </source>
</evidence>
<dbReference type="PANTHER" id="PTHR23151">
    <property type="entry name" value="DIHYDROLIPOAMIDE ACETYL/SUCCINYL-TRANSFERASE-RELATED"/>
    <property type="match status" value="1"/>
</dbReference>
<dbReference type="GO" id="GO:0016747">
    <property type="term" value="F:acyltransferase activity, transferring groups other than amino-acyl groups"/>
    <property type="evidence" value="ECO:0007669"/>
    <property type="project" value="UniProtKB-ARBA"/>
</dbReference>
<dbReference type="PaxDb" id="4577-GRMZM2G117786_P01"/>